<evidence type="ECO:0000313" key="2">
    <source>
        <dbReference type="EMBL" id="MFC3196776.1"/>
    </source>
</evidence>
<evidence type="ECO:0000256" key="1">
    <source>
        <dbReference type="SAM" id="Phobius"/>
    </source>
</evidence>
<evidence type="ECO:0000313" key="3">
    <source>
        <dbReference type="Proteomes" id="UP001595526"/>
    </source>
</evidence>
<proteinExistence type="predicted"/>
<keyword evidence="3" id="KW-1185">Reference proteome</keyword>
<name>A0ABV7JL18_9SPHI</name>
<keyword evidence="1" id="KW-0812">Transmembrane</keyword>
<dbReference type="EMBL" id="JBHRTA010000009">
    <property type="protein sequence ID" value="MFC3196776.1"/>
    <property type="molecule type" value="Genomic_DNA"/>
</dbReference>
<dbReference type="Pfam" id="PF26622">
    <property type="entry name" value="DUF8199"/>
    <property type="match status" value="1"/>
</dbReference>
<dbReference type="Proteomes" id="UP001595526">
    <property type="component" value="Unassembled WGS sequence"/>
</dbReference>
<dbReference type="InterPro" id="IPR058512">
    <property type="entry name" value="DUF8199"/>
</dbReference>
<reference evidence="3" key="1">
    <citation type="journal article" date="2019" name="Int. J. Syst. Evol. Microbiol.">
        <title>The Global Catalogue of Microorganisms (GCM) 10K type strain sequencing project: providing services to taxonomists for standard genome sequencing and annotation.</title>
        <authorList>
            <consortium name="The Broad Institute Genomics Platform"/>
            <consortium name="The Broad Institute Genome Sequencing Center for Infectious Disease"/>
            <person name="Wu L."/>
            <person name="Ma J."/>
        </authorList>
    </citation>
    <scope>NUCLEOTIDE SEQUENCE [LARGE SCALE GENOMIC DNA]</scope>
    <source>
        <strain evidence="3">KCTC 52416</strain>
    </source>
</reference>
<sequence length="163" mass="18066">MKTCAIFHTFVFVAKVFSILLILLYSVSSTGATIYLHYCCGTPQKIVLKDEAMISNHDECPLCEHHLTENEQGHCCDDDGSDTDGTPSHSHCQNAKIEAKKITEEHLLGTDKKLPKVYPLELFVFTLVHVIDLPSGTQPSMAIGNGPPDTSIPLFIQFSTYRI</sequence>
<keyword evidence="1" id="KW-1133">Transmembrane helix</keyword>
<protein>
    <submittedName>
        <fullName evidence="2">Uncharacterized protein</fullName>
    </submittedName>
</protein>
<accession>A0ABV7JL18</accession>
<feature type="transmembrane region" description="Helical" evidence="1">
    <location>
        <begin position="6"/>
        <end position="27"/>
    </location>
</feature>
<organism evidence="2 3">
    <name type="scientific">Parapedobacter deserti</name>
    <dbReference type="NCBI Taxonomy" id="1912957"/>
    <lineage>
        <taxon>Bacteria</taxon>
        <taxon>Pseudomonadati</taxon>
        <taxon>Bacteroidota</taxon>
        <taxon>Sphingobacteriia</taxon>
        <taxon>Sphingobacteriales</taxon>
        <taxon>Sphingobacteriaceae</taxon>
        <taxon>Parapedobacter</taxon>
    </lineage>
</organism>
<keyword evidence="1" id="KW-0472">Membrane</keyword>
<comment type="caution">
    <text evidence="2">The sequence shown here is derived from an EMBL/GenBank/DDBJ whole genome shotgun (WGS) entry which is preliminary data.</text>
</comment>
<gene>
    <name evidence="2" type="ORF">ACFOET_04035</name>
</gene>